<evidence type="ECO:0000313" key="1">
    <source>
        <dbReference type="EMBL" id="EXJ12282.1"/>
    </source>
</evidence>
<dbReference type="Gene3D" id="3.40.30.10">
    <property type="entry name" value="Glutaredoxin"/>
    <property type="match status" value="1"/>
</dbReference>
<reference evidence="1 2" key="1">
    <citation type="submission" date="2012-11" db="EMBL/GenBank/DDBJ databases">
        <title>Genome assembly of Thiorhodococcus sp. AK35.</title>
        <authorList>
            <person name="Nupur N."/>
            <person name="Khatri I."/>
            <person name="Subramanian S."/>
            <person name="Pinnaka A."/>
        </authorList>
    </citation>
    <scope>NUCLEOTIDE SEQUENCE [LARGE SCALE GENOMIC DNA]</scope>
    <source>
        <strain evidence="1 2">AK35</strain>
    </source>
</reference>
<evidence type="ECO:0000313" key="2">
    <source>
        <dbReference type="Proteomes" id="UP000019460"/>
    </source>
</evidence>
<dbReference type="AlphaFoldDB" id="W9V878"/>
<gene>
    <name evidence="1" type="ORF">D779_4077</name>
</gene>
<proteinExistence type="predicted"/>
<dbReference type="Proteomes" id="UP000019460">
    <property type="component" value="Unassembled WGS sequence"/>
</dbReference>
<dbReference type="eggNOG" id="COG3411">
    <property type="taxonomic scope" value="Bacteria"/>
</dbReference>
<accession>W9V878</accession>
<protein>
    <submittedName>
        <fullName evidence="1">Fe2-S2-type ferredoxin</fullName>
    </submittedName>
</protein>
<keyword evidence="2" id="KW-1185">Reference proteome</keyword>
<name>W9V878_9GAMM</name>
<dbReference type="CDD" id="cd02980">
    <property type="entry name" value="TRX_Fd_family"/>
    <property type="match status" value="1"/>
</dbReference>
<dbReference type="STRING" id="1249627.D779_4077"/>
<dbReference type="InterPro" id="IPR036249">
    <property type="entry name" value="Thioredoxin-like_sf"/>
</dbReference>
<sequence>MKMAYYKYHVFVCTNQRDEGRQCCASSGGGSVRDYLKDRTKALGMAGPGGVRINSAGCFGRCGEGPVMVVYPDAVWYSYAGEADAEEILQEHLVNGRIVERLKLPG</sequence>
<organism evidence="1 2">
    <name type="scientific">Imhoffiella purpurea</name>
    <dbReference type="NCBI Taxonomy" id="1249627"/>
    <lineage>
        <taxon>Bacteria</taxon>
        <taxon>Pseudomonadati</taxon>
        <taxon>Pseudomonadota</taxon>
        <taxon>Gammaproteobacteria</taxon>
        <taxon>Chromatiales</taxon>
        <taxon>Chromatiaceae</taxon>
        <taxon>Imhoffiella</taxon>
    </lineage>
</organism>
<comment type="caution">
    <text evidence="1">The sequence shown here is derived from an EMBL/GenBank/DDBJ whole genome shotgun (WGS) entry which is preliminary data.</text>
</comment>
<dbReference type="EMBL" id="AONC01000087">
    <property type="protein sequence ID" value="EXJ12282.1"/>
    <property type="molecule type" value="Genomic_DNA"/>
</dbReference>
<dbReference type="SUPFAM" id="SSF52833">
    <property type="entry name" value="Thioredoxin-like"/>
    <property type="match status" value="1"/>
</dbReference>